<dbReference type="Gene3D" id="3.20.70.20">
    <property type="match status" value="1"/>
</dbReference>
<dbReference type="eggNOG" id="COG1882">
    <property type="taxonomic scope" value="Bacteria"/>
</dbReference>
<proteinExistence type="predicted"/>
<dbReference type="SUPFAM" id="SSF51998">
    <property type="entry name" value="PFL-like glycyl radical enzymes"/>
    <property type="match status" value="1"/>
</dbReference>
<keyword evidence="2" id="KW-0670">Pyruvate</keyword>
<dbReference type="EC" id="2.3.1.54" evidence="2"/>
<keyword evidence="2" id="KW-0456">Lyase</keyword>
<gene>
    <name evidence="2" type="ORF">JCM19237_6722</name>
</gene>
<dbReference type="PROSITE" id="PS51554">
    <property type="entry name" value="PFL"/>
    <property type="match status" value="1"/>
</dbReference>
<reference evidence="2 3" key="1">
    <citation type="journal article" date="2014" name="Genome Announc.">
        <title>Draft Genome Sequences of Two Vibrionaceae Species, Vibrio ponticus C121 and Photobacterium aphoticum C119, Isolated as Coral Reef Microbiota.</title>
        <authorList>
            <person name="Al-saari N."/>
            <person name="Meirelles P.M."/>
            <person name="Mino S."/>
            <person name="Suda W."/>
            <person name="Oshima K."/>
            <person name="Hattori M."/>
            <person name="Ohkuma M."/>
            <person name="Thompson F.L."/>
            <person name="Gomez-Gil B."/>
            <person name="Sawabe T."/>
            <person name="Sawabe T."/>
        </authorList>
    </citation>
    <scope>NUCLEOTIDE SEQUENCE [LARGE SCALE GENOMIC DNA]</scope>
    <source>
        <strain evidence="2 3">JCM 19237</strain>
    </source>
</reference>
<dbReference type="EMBL" id="BBMN01000002">
    <property type="protein sequence ID" value="GAL03828.1"/>
    <property type="molecule type" value="Genomic_DNA"/>
</dbReference>
<accession>A0A090QNK0</accession>
<evidence type="ECO:0000313" key="3">
    <source>
        <dbReference type="Proteomes" id="UP000029227"/>
    </source>
</evidence>
<dbReference type="GO" id="GO:0008861">
    <property type="term" value="F:formate C-acetyltransferase activity"/>
    <property type="evidence" value="ECO:0007669"/>
    <property type="project" value="UniProtKB-EC"/>
</dbReference>
<feature type="domain" description="PFL" evidence="1">
    <location>
        <begin position="1"/>
        <end position="87"/>
    </location>
</feature>
<dbReference type="AlphaFoldDB" id="A0A090QNK0"/>
<comment type="caution">
    <text evidence="2">The sequence shown here is derived from an EMBL/GenBank/DDBJ whole genome shotgun (WGS) entry which is preliminary data.</text>
</comment>
<dbReference type="STRING" id="754436.JCM19237_6722"/>
<dbReference type="GO" id="GO:0016829">
    <property type="term" value="F:lyase activity"/>
    <property type="evidence" value="ECO:0007669"/>
    <property type="project" value="UniProtKB-KW"/>
</dbReference>
<protein>
    <submittedName>
        <fullName evidence="2">Pyruvate formate-lyase</fullName>
        <ecNumber evidence="2">2.3.1.54</ecNumber>
    </submittedName>
</protein>
<organism evidence="2 3">
    <name type="scientific">Photobacterium aphoticum</name>
    <dbReference type="NCBI Taxonomy" id="754436"/>
    <lineage>
        <taxon>Bacteria</taxon>
        <taxon>Pseudomonadati</taxon>
        <taxon>Pseudomonadota</taxon>
        <taxon>Gammaproteobacteria</taxon>
        <taxon>Vibrionales</taxon>
        <taxon>Vibrionaceae</taxon>
        <taxon>Photobacterium</taxon>
    </lineage>
</organism>
<sequence length="87" mass="10064">MFEDKSYTGTQLLEALRDNWEGHDKLYALVNSTKIPHYGNDIDEADELFKYMFECYCKNISGRPTVRGGTFSLAFTPLMPTWVWVCS</sequence>
<name>A0A090QNK0_9GAMM</name>
<keyword evidence="2" id="KW-0012">Acyltransferase</keyword>
<dbReference type="Pfam" id="PF02901">
    <property type="entry name" value="PFL-like"/>
    <property type="match status" value="1"/>
</dbReference>
<dbReference type="Proteomes" id="UP000029227">
    <property type="component" value="Unassembled WGS sequence"/>
</dbReference>
<evidence type="ECO:0000313" key="2">
    <source>
        <dbReference type="EMBL" id="GAL03828.1"/>
    </source>
</evidence>
<dbReference type="InterPro" id="IPR004184">
    <property type="entry name" value="PFL_dom"/>
</dbReference>
<keyword evidence="2" id="KW-0808">Transferase</keyword>
<evidence type="ECO:0000259" key="1">
    <source>
        <dbReference type="PROSITE" id="PS51554"/>
    </source>
</evidence>